<dbReference type="RefSeq" id="WP_179237244.1">
    <property type="nucleotide sequence ID" value="NZ_JACBNQ010000003.1"/>
</dbReference>
<keyword evidence="2" id="KW-1185">Reference proteome</keyword>
<reference evidence="1" key="1">
    <citation type="submission" date="2020-07" db="EMBL/GenBank/DDBJ databases">
        <title>Genomic analysis of a strain of Sedimentibacter Hydroxybenzoicus DSM7310.</title>
        <authorList>
            <person name="Ma S."/>
        </authorList>
    </citation>
    <scope>NUCLEOTIDE SEQUENCE</scope>
    <source>
        <strain evidence="1">DSM 7310</strain>
    </source>
</reference>
<dbReference type="EMBL" id="JACBNQ010000003">
    <property type="protein sequence ID" value="NYB73556.1"/>
    <property type="molecule type" value="Genomic_DNA"/>
</dbReference>
<accession>A0A974BIN5</accession>
<dbReference type="AlphaFoldDB" id="A0A974BIN5"/>
<proteinExistence type="predicted"/>
<dbReference type="PANTHER" id="PTHR34071">
    <property type="entry name" value="5-NITROIMIDAZOLE ANTIBIOTICS RESISTANCE PROTEIN, NIMA-FAMILY-RELATED PROTEIN-RELATED"/>
    <property type="match status" value="1"/>
</dbReference>
<evidence type="ECO:0000313" key="2">
    <source>
        <dbReference type="Proteomes" id="UP000611629"/>
    </source>
</evidence>
<comment type="caution">
    <text evidence="1">The sequence shown here is derived from an EMBL/GenBank/DDBJ whole genome shotgun (WGS) entry which is preliminary data.</text>
</comment>
<dbReference type="Pfam" id="PF12900">
    <property type="entry name" value="Pyridox_ox_2"/>
    <property type="match status" value="1"/>
</dbReference>
<organism evidence="1 2">
    <name type="scientific">Sedimentibacter hydroxybenzoicus DSM 7310</name>
    <dbReference type="NCBI Taxonomy" id="1123245"/>
    <lineage>
        <taxon>Bacteria</taxon>
        <taxon>Bacillati</taxon>
        <taxon>Bacillota</taxon>
        <taxon>Tissierellia</taxon>
        <taxon>Sedimentibacter</taxon>
    </lineage>
</organism>
<sequence>MFREMRRIKQLLSNEETIEILNSCTSGVLGVAGDDDYPYTVPVSYTYDDGKLYIHSAKQGHKIDGINKNDKVTFCVIDRDDVIQKTFTTHFRSVSIFGRARILTDEAERLQALRSLVEKYSPDFIEEGEEEIKKTWDRVCLIEIKIEHMTGKAAIEIIKSSN</sequence>
<name>A0A974BIN5_SEDHY</name>
<dbReference type="Proteomes" id="UP000611629">
    <property type="component" value="Unassembled WGS sequence"/>
</dbReference>
<dbReference type="InterPro" id="IPR012349">
    <property type="entry name" value="Split_barrel_FMN-bd"/>
</dbReference>
<dbReference type="PANTHER" id="PTHR34071:SF2">
    <property type="entry name" value="FLAVIN-NUCLEOTIDE-BINDING PROTEIN"/>
    <property type="match status" value="1"/>
</dbReference>
<gene>
    <name evidence="1" type="ORF">HZF24_05320</name>
</gene>
<dbReference type="SUPFAM" id="SSF50475">
    <property type="entry name" value="FMN-binding split barrel"/>
    <property type="match status" value="1"/>
</dbReference>
<evidence type="ECO:0000313" key="1">
    <source>
        <dbReference type="EMBL" id="NYB73556.1"/>
    </source>
</evidence>
<dbReference type="InterPro" id="IPR024747">
    <property type="entry name" value="Pyridox_Oxase-rel"/>
</dbReference>
<protein>
    <submittedName>
        <fullName evidence="1">Pyridoxamine 5'-phosphate oxidase family protein</fullName>
    </submittedName>
</protein>
<dbReference type="Gene3D" id="2.30.110.10">
    <property type="entry name" value="Electron Transport, Fmn-binding Protein, Chain A"/>
    <property type="match status" value="1"/>
</dbReference>